<keyword evidence="2" id="KW-0812">Transmembrane</keyword>
<evidence type="ECO:0000256" key="1">
    <source>
        <dbReference type="SAM" id="Coils"/>
    </source>
</evidence>
<proteinExistence type="predicted"/>
<evidence type="ECO:0000313" key="3">
    <source>
        <dbReference type="EMBL" id="OGY90852.1"/>
    </source>
</evidence>
<evidence type="ECO:0000256" key="2">
    <source>
        <dbReference type="SAM" id="Phobius"/>
    </source>
</evidence>
<reference evidence="3 4" key="1">
    <citation type="journal article" date="2016" name="Nat. Commun.">
        <title>Thousands of microbial genomes shed light on interconnected biogeochemical processes in an aquifer system.</title>
        <authorList>
            <person name="Anantharaman K."/>
            <person name="Brown C.T."/>
            <person name="Hug L.A."/>
            <person name="Sharon I."/>
            <person name="Castelle C.J."/>
            <person name="Probst A.J."/>
            <person name="Thomas B.C."/>
            <person name="Singh A."/>
            <person name="Wilkins M.J."/>
            <person name="Karaoz U."/>
            <person name="Brodie E.L."/>
            <person name="Williams K.H."/>
            <person name="Hubbard S.S."/>
            <person name="Banfield J.F."/>
        </authorList>
    </citation>
    <scope>NUCLEOTIDE SEQUENCE [LARGE SCALE GENOMIC DNA]</scope>
</reference>
<dbReference type="EMBL" id="MHKO01000059">
    <property type="protein sequence ID" value="OGY90852.1"/>
    <property type="molecule type" value="Genomic_DNA"/>
</dbReference>
<gene>
    <name evidence="3" type="ORF">A3H70_03935</name>
</gene>
<feature type="transmembrane region" description="Helical" evidence="2">
    <location>
        <begin position="65"/>
        <end position="86"/>
    </location>
</feature>
<name>A0A1G2BP04_9BACT</name>
<keyword evidence="1" id="KW-0175">Coiled coil</keyword>
<feature type="coiled-coil region" evidence="1">
    <location>
        <begin position="255"/>
        <end position="289"/>
    </location>
</feature>
<dbReference type="Proteomes" id="UP000178109">
    <property type="component" value="Unassembled WGS sequence"/>
</dbReference>
<sequence length="397" mass="43663">MFYRCKKFIRQAGSEINPKENWKQTSREALLAEIRRSPIWRQAQNKPKVQARAFSFSAFLPNYRLIFRPVGVMAMIMVVVFSGSIATVSAARASLPGDTFYPVKIGLERAQISLALSQEKKAELEIAFAGARLKEIQEIINKKSSDQGNGVKAAANIEQAISHLSEGLNSVQKRLDQIKESASAQEAVGISKLVNDNAIIFEENLLQLKGRITKDQVKTELQTVASIDEALVKLDETNTKSLAVMVEKSLILPGSEAKEDAATKLQTTIERMEKKIEVTEQKINSVNKNIEQAKSFSLSAGQTATASSVAAMLSKDNNASTTQEVVSPEVLRQVVKEVANKPEEAKKTIEDAKKILGEKDASKLGDVLNKVQETNSIVQDAREKLKSAETLFKSSEN</sequence>
<keyword evidence="2" id="KW-1133">Transmembrane helix</keyword>
<evidence type="ECO:0000313" key="4">
    <source>
        <dbReference type="Proteomes" id="UP000178109"/>
    </source>
</evidence>
<protein>
    <submittedName>
        <fullName evidence="3">Uncharacterized protein</fullName>
    </submittedName>
</protein>
<dbReference type="STRING" id="1798553.A3H70_03935"/>
<organism evidence="3 4">
    <name type="scientific">Candidatus Komeilibacteria bacterium RIFCSPLOWO2_02_FULL_48_11</name>
    <dbReference type="NCBI Taxonomy" id="1798553"/>
    <lineage>
        <taxon>Bacteria</taxon>
        <taxon>Candidatus Komeiliibacteriota</taxon>
    </lineage>
</organism>
<accession>A0A1G2BP04</accession>
<dbReference type="AlphaFoldDB" id="A0A1G2BP04"/>
<comment type="caution">
    <text evidence="3">The sequence shown here is derived from an EMBL/GenBank/DDBJ whole genome shotgun (WGS) entry which is preliminary data.</text>
</comment>
<keyword evidence="2" id="KW-0472">Membrane</keyword>